<proteinExistence type="predicted"/>
<gene>
    <name evidence="4" type="ORF">MPC4_250049</name>
</gene>
<evidence type="ECO:0000256" key="1">
    <source>
        <dbReference type="SAM" id="MobiDB-lite"/>
    </source>
</evidence>
<feature type="domain" description="DUF7146" evidence="3">
    <location>
        <begin position="120"/>
        <end position="231"/>
    </location>
</feature>
<evidence type="ECO:0000259" key="2">
    <source>
        <dbReference type="Pfam" id="PF13362"/>
    </source>
</evidence>
<dbReference type="RefSeq" id="WP_174512601.1">
    <property type="nucleotide sequence ID" value="NZ_CABFMQ020000082.1"/>
</dbReference>
<feature type="region of interest" description="Disordered" evidence="1">
    <location>
        <begin position="100"/>
        <end position="123"/>
    </location>
</feature>
<dbReference type="Pfam" id="PF13362">
    <property type="entry name" value="Toprim_3"/>
    <property type="match status" value="1"/>
</dbReference>
<keyword evidence="5" id="KW-1185">Reference proteome</keyword>
<dbReference type="AlphaFoldDB" id="A0A8B6M7W4"/>
<reference evidence="4 5" key="1">
    <citation type="submission" date="2019-05" db="EMBL/GenBank/DDBJ databases">
        <authorList>
            <person name="Farhan Ul Haque M."/>
        </authorList>
    </citation>
    <scope>NUCLEOTIDE SEQUENCE [LARGE SCALE GENOMIC DNA]</scope>
    <source>
        <strain evidence="4">2</strain>
    </source>
</reference>
<evidence type="ECO:0000313" key="5">
    <source>
        <dbReference type="Proteomes" id="UP000485880"/>
    </source>
</evidence>
<evidence type="ECO:0000259" key="3">
    <source>
        <dbReference type="Pfam" id="PF23639"/>
    </source>
</evidence>
<name>A0A8B6M7W4_METTU</name>
<sequence>MTENAAELARRLGDQAEAVCRRYLSNGRREGRYWLVGDARNTPGRSMFVRLKGPEAGRGVAGKWTDAATGEHGDLLDIIRESCGLIDFKDVADEAWAFLSLPDSDPDPRPRRKPPSGAAGSPEAARRLFAMSQPMSGTRVETYLRKRGITALHGTCSLRFHPRCYYRPDEHSPAETWPAMIAAVTDLNGKITGAHRTWLDPDDFHTVMLGKAPIDTPRRAMGELLGHAVRFGATGEVMAAGEGVETMLSLRCVLPAMPMMAALSAAHLAAILFPDTLRRLYIARDDDPAGHGATKALIERAQEAGIEAIALSSMLGDFNEDLRLLGVAALRTAVRIQIAPQDVVRFMGLAA</sequence>
<accession>A0A8B6M7W4</accession>
<dbReference type="Pfam" id="PF23639">
    <property type="entry name" value="DUF7146"/>
    <property type="match status" value="1"/>
</dbReference>
<evidence type="ECO:0000313" key="4">
    <source>
        <dbReference type="EMBL" id="VTZ50541.1"/>
    </source>
</evidence>
<dbReference type="InterPro" id="IPR055570">
    <property type="entry name" value="DUF7146"/>
</dbReference>
<dbReference type="InterPro" id="IPR006171">
    <property type="entry name" value="TOPRIM_dom"/>
</dbReference>
<feature type="domain" description="Toprim" evidence="2">
    <location>
        <begin position="238"/>
        <end position="325"/>
    </location>
</feature>
<comment type="caution">
    <text evidence="4">The sequence shown here is derived from an EMBL/GenBank/DDBJ whole genome shotgun (WGS) entry which is preliminary data.</text>
</comment>
<dbReference type="Proteomes" id="UP000485880">
    <property type="component" value="Unassembled WGS sequence"/>
</dbReference>
<evidence type="ECO:0008006" key="6">
    <source>
        <dbReference type="Google" id="ProtNLM"/>
    </source>
</evidence>
<protein>
    <recommendedName>
        <fullName evidence="6">Toprim domain-containing protein</fullName>
    </recommendedName>
</protein>
<dbReference type="EMBL" id="CABFMQ020000082">
    <property type="protein sequence ID" value="VTZ50541.1"/>
    <property type="molecule type" value="Genomic_DNA"/>
</dbReference>
<organism evidence="4 5">
    <name type="scientific">Methylocella tundrae</name>
    <dbReference type="NCBI Taxonomy" id="227605"/>
    <lineage>
        <taxon>Bacteria</taxon>
        <taxon>Pseudomonadati</taxon>
        <taxon>Pseudomonadota</taxon>
        <taxon>Alphaproteobacteria</taxon>
        <taxon>Hyphomicrobiales</taxon>
        <taxon>Beijerinckiaceae</taxon>
        <taxon>Methylocella</taxon>
    </lineage>
</organism>